<sequence>MASIFLDPEKLQRKIDSLQAMADECKRVNVLLDADSESHGDPYLKFTDFYEAVPEAARTVADRATTIKNIKDKIVQLNQNGVGVKDKETGTITCEIPEGVTIESKEGFDQWAQGATDAHDLQQLAKSGKNKTKDGRTYDEVIASMEANKSNSNHTNSFIDTIGAENLTGLPLVIDGIFMQQSPYGSGGQVNVRPDAGPELADLLGTMLATSSRTWSADKAQNVAEDIRSSVDERGEYGRITVLNAMIGGHDADGNGVTDLRFGTDFLVSMGEEMEKVDLEKVQRAVEDSQNDGAYQSGYGDVSKYAKAAIGEHFSEQSFDPLAGVLDAMGGNAEAASRFIAPEGESPSEVDLTRYNRLMERTWDEQGFEGFTAAVAAVSSLRGSENADEAERARVLSGNAIHDFATKTEESKYTDDAKARIGLLLANNPAELTQVADDGSFLDPDTNTIMPVAEGEHVEELMRRVADNSTATGTIAATLGEYAKRQAEVGVETHSGKPDLQREKIDRAYDRGANAVGLLAGMADAKADIVNEGNKEKMQAESQSAQTALNVFSTVVGAGVSAVSGPAAPAVSTAWSAGSTLAVPVLADQGKAAEIESAAPDYMSDGMWAASVRDAASAGLLNPSDFEHVTDPDGHQYSWITQNEDGSYRIDLSNVRDTEEAYQQMHDWEAVVNSPEKEGDPILEDMKNARRRAYNDGYNDGNK</sequence>
<evidence type="ECO:0000259" key="1">
    <source>
        <dbReference type="Pfam" id="PF20211"/>
    </source>
</evidence>
<protein>
    <recommendedName>
        <fullName evidence="1">DUF6571 domain-containing protein</fullName>
    </recommendedName>
</protein>
<dbReference type="RefSeq" id="WP_223910933.1">
    <property type="nucleotide sequence ID" value="NZ_AP025017.1"/>
</dbReference>
<dbReference type="InterPro" id="IPR046701">
    <property type="entry name" value="DUF6571"/>
</dbReference>
<dbReference type="Pfam" id="PF20211">
    <property type="entry name" value="DUF6571"/>
    <property type="match status" value="1"/>
</dbReference>
<organism evidence="2 3">
    <name type="scientific">Actinomyces capricornis</name>
    <dbReference type="NCBI Taxonomy" id="2755559"/>
    <lineage>
        <taxon>Bacteria</taxon>
        <taxon>Bacillati</taxon>
        <taxon>Actinomycetota</taxon>
        <taxon>Actinomycetes</taxon>
        <taxon>Actinomycetales</taxon>
        <taxon>Actinomycetaceae</taxon>
        <taxon>Actinomyces</taxon>
    </lineage>
</organism>
<evidence type="ECO:0000313" key="3">
    <source>
        <dbReference type="Proteomes" id="UP000824496"/>
    </source>
</evidence>
<keyword evidence="3" id="KW-1185">Reference proteome</keyword>
<gene>
    <name evidence="2" type="ORF">MANAM107_06070</name>
</gene>
<dbReference type="EMBL" id="AP025017">
    <property type="protein sequence ID" value="BDA63773.1"/>
    <property type="molecule type" value="Genomic_DNA"/>
</dbReference>
<feature type="domain" description="DUF6571" evidence="1">
    <location>
        <begin position="1"/>
        <end position="702"/>
    </location>
</feature>
<name>A0ABM7UEQ6_9ACTO</name>
<dbReference type="Proteomes" id="UP000824496">
    <property type="component" value="Chromosome"/>
</dbReference>
<proteinExistence type="predicted"/>
<reference evidence="2 3" key="1">
    <citation type="submission" date="2021-08" db="EMBL/GenBank/DDBJ databases">
        <title>Whole genome sequence of novel Actinomyces species strain MAS-1.</title>
        <authorList>
            <person name="Saito M."/>
            <person name="Kuwahara N."/>
            <person name="Takizawa T."/>
            <person name="Gotouda H."/>
            <person name="Ochiai T."/>
        </authorList>
    </citation>
    <scope>NUCLEOTIDE SEQUENCE [LARGE SCALE GENOMIC DNA]</scope>
    <source>
        <strain evidence="2 3">MAS-1</strain>
    </source>
</reference>
<evidence type="ECO:0000313" key="2">
    <source>
        <dbReference type="EMBL" id="BDA63773.1"/>
    </source>
</evidence>
<accession>A0ABM7UEQ6</accession>